<dbReference type="OrthoDB" id="3801246at2759"/>
<dbReference type="CDD" id="cd00067">
    <property type="entry name" value="GAL4"/>
    <property type="match status" value="1"/>
</dbReference>
<accession>A0A6A7AU29</accession>
<evidence type="ECO:0000256" key="2">
    <source>
        <dbReference type="ARBA" id="ARBA00023043"/>
    </source>
</evidence>
<proteinExistence type="predicted"/>
<dbReference type="AlphaFoldDB" id="A0A6A7AU29"/>
<evidence type="ECO:0000256" key="3">
    <source>
        <dbReference type="ARBA" id="ARBA00023242"/>
    </source>
</evidence>
<keyword evidence="1" id="KW-0677">Repeat</keyword>
<reference evidence="6" key="1">
    <citation type="submission" date="2020-01" db="EMBL/GenBank/DDBJ databases">
        <authorList>
            <consortium name="DOE Joint Genome Institute"/>
            <person name="Haridas S."/>
            <person name="Albert R."/>
            <person name="Binder M."/>
            <person name="Bloem J."/>
            <person name="Labutti K."/>
            <person name="Salamov A."/>
            <person name="Andreopoulos B."/>
            <person name="Baker S.E."/>
            <person name="Barry K."/>
            <person name="Bills G."/>
            <person name="Bluhm B.H."/>
            <person name="Cannon C."/>
            <person name="Castanera R."/>
            <person name="Culley D.E."/>
            <person name="Daum C."/>
            <person name="Ezra D."/>
            <person name="Gonzalez J.B."/>
            <person name="Henrissat B."/>
            <person name="Kuo A."/>
            <person name="Liang C."/>
            <person name="Lipzen A."/>
            <person name="Lutzoni F."/>
            <person name="Magnuson J."/>
            <person name="Mondo S."/>
            <person name="Nolan M."/>
            <person name="Ohm R."/>
            <person name="Pangilinan J."/>
            <person name="Park H.-J."/>
            <person name="Ramirez L."/>
            <person name="Alfaro M."/>
            <person name="Sun H."/>
            <person name="Tritt A."/>
            <person name="Yoshinaga Y."/>
            <person name="Zwiers L.-H."/>
            <person name="Turgeon B.G."/>
            <person name="Goodwin S.B."/>
            <person name="Spatafora J.W."/>
            <person name="Crous P.W."/>
            <person name="Grigoriev I.V."/>
        </authorList>
    </citation>
    <scope>NUCLEOTIDE SEQUENCE</scope>
    <source>
        <strain evidence="6">IPT5</strain>
    </source>
</reference>
<keyword evidence="3" id="KW-0539">Nucleus</keyword>
<dbReference type="Proteomes" id="UP000799423">
    <property type="component" value="Unassembled WGS sequence"/>
</dbReference>
<sequence length="598" mass="67048">MFLPIAFGRFTLFVNAISQSLMEPGPLGPRAGASVQPRKQRAPRGKLNFLKCDTCRRAKVACIPAEGSHQDQRCKRCRDRELECSARQLKSLHRSQGPTAETPASLRSSQPLSHISDPQVDQREVHEILALFSLHHVLGIAIAELEELADELYAPLDYNFEYSGRDVLMEDIKDDYDRFSSLLRHKISSASRQAATSVSIAALDLALNNTFDADAMVARYEAGGHLITCFALRLQLVMKASFMRYKYVTDFLDLRRRVIPHIAQVCAELERGSKRLRIFQLTRRQPFTPRGLCKFSEVLKAIREDGRHDWLERSVDHIAHDAGTRGLSWSHSAIDHLDLLGRSLLHLALLRQDNALIPKDTAALERILVKEDELLHKKDTISALHIAASQGKLELFKILRAMPNLAQRTLDGDWISGRNCLHLAAWRGQFELVQYLYNLAGTDANDKINEQDYLGSSPLHLAANFGHAGVVQYFLRVLPSSDLKLEYDGLFSRAIAGGHVHIMKVLEPYGEVDQADHMLYTPLAEAANNGFYGGIEYLSSLNNAGRIRVDVNSESYYGKTPVDGAIDAGHTDRTTLLRRHGGLTLKELEERETLTDTS</sequence>
<evidence type="ECO:0000256" key="1">
    <source>
        <dbReference type="ARBA" id="ARBA00022737"/>
    </source>
</evidence>
<dbReference type="PROSITE" id="PS50088">
    <property type="entry name" value="ANK_REPEAT"/>
    <property type="match status" value="1"/>
</dbReference>
<gene>
    <name evidence="6" type="ORF">T440DRAFT_223886</name>
</gene>
<name>A0A6A7AU29_9PLEO</name>
<evidence type="ECO:0000256" key="4">
    <source>
        <dbReference type="PROSITE-ProRule" id="PRU00023"/>
    </source>
</evidence>
<dbReference type="SUPFAM" id="SSF48403">
    <property type="entry name" value="Ankyrin repeat"/>
    <property type="match status" value="1"/>
</dbReference>
<dbReference type="Gene3D" id="1.25.40.20">
    <property type="entry name" value="Ankyrin repeat-containing domain"/>
    <property type="match status" value="1"/>
</dbReference>
<dbReference type="Pfam" id="PF12796">
    <property type="entry name" value="Ank_2"/>
    <property type="match status" value="1"/>
</dbReference>
<feature type="region of interest" description="Disordered" evidence="5">
    <location>
        <begin position="89"/>
        <end position="119"/>
    </location>
</feature>
<keyword evidence="2 4" id="KW-0040">ANK repeat</keyword>
<dbReference type="SMART" id="SM00248">
    <property type="entry name" value="ANK"/>
    <property type="match status" value="5"/>
</dbReference>
<dbReference type="InterPro" id="IPR036770">
    <property type="entry name" value="Ankyrin_rpt-contain_sf"/>
</dbReference>
<feature type="repeat" description="ANK" evidence="4">
    <location>
        <begin position="454"/>
        <end position="476"/>
    </location>
</feature>
<dbReference type="PANTHER" id="PTHR24198">
    <property type="entry name" value="ANKYRIN REPEAT AND PROTEIN KINASE DOMAIN-CONTAINING PROTEIN"/>
    <property type="match status" value="1"/>
</dbReference>
<dbReference type="PROSITE" id="PS50297">
    <property type="entry name" value="ANK_REP_REGION"/>
    <property type="match status" value="1"/>
</dbReference>
<dbReference type="InterPro" id="IPR001138">
    <property type="entry name" value="Zn2Cys6_DnaBD"/>
</dbReference>
<evidence type="ECO:0000313" key="7">
    <source>
        <dbReference type="Proteomes" id="UP000799423"/>
    </source>
</evidence>
<evidence type="ECO:0000313" key="6">
    <source>
        <dbReference type="EMBL" id="KAF2846583.1"/>
    </source>
</evidence>
<dbReference type="EMBL" id="MU006333">
    <property type="protein sequence ID" value="KAF2846583.1"/>
    <property type="molecule type" value="Genomic_DNA"/>
</dbReference>
<protein>
    <submittedName>
        <fullName evidence="6">Ankyrin</fullName>
    </submittedName>
</protein>
<organism evidence="6 7">
    <name type="scientific">Plenodomus tracheiphilus IPT5</name>
    <dbReference type="NCBI Taxonomy" id="1408161"/>
    <lineage>
        <taxon>Eukaryota</taxon>
        <taxon>Fungi</taxon>
        <taxon>Dikarya</taxon>
        <taxon>Ascomycota</taxon>
        <taxon>Pezizomycotina</taxon>
        <taxon>Dothideomycetes</taxon>
        <taxon>Pleosporomycetidae</taxon>
        <taxon>Pleosporales</taxon>
        <taxon>Pleosporineae</taxon>
        <taxon>Leptosphaeriaceae</taxon>
        <taxon>Plenodomus</taxon>
    </lineage>
</organism>
<evidence type="ECO:0000256" key="5">
    <source>
        <dbReference type="SAM" id="MobiDB-lite"/>
    </source>
</evidence>
<dbReference type="PANTHER" id="PTHR24198:SF165">
    <property type="entry name" value="ANKYRIN REPEAT-CONTAINING PROTEIN-RELATED"/>
    <property type="match status" value="1"/>
</dbReference>
<dbReference type="GO" id="GO:0008270">
    <property type="term" value="F:zinc ion binding"/>
    <property type="evidence" value="ECO:0007669"/>
    <property type="project" value="InterPro"/>
</dbReference>
<keyword evidence="7" id="KW-1185">Reference proteome</keyword>
<dbReference type="InterPro" id="IPR002110">
    <property type="entry name" value="Ankyrin_rpt"/>
</dbReference>
<dbReference type="GO" id="GO:0000981">
    <property type="term" value="F:DNA-binding transcription factor activity, RNA polymerase II-specific"/>
    <property type="evidence" value="ECO:0007669"/>
    <property type="project" value="InterPro"/>
</dbReference>